<keyword evidence="3" id="KW-1133">Transmembrane helix</keyword>
<evidence type="ECO:0000313" key="6">
    <source>
        <dbReference type="Proteomes" id="UP000589520"/>
    </source>
</evidence>
<feature type="transmembrane region" description="Helical" evidence="3">
    <location>
        <begin position="6"/>
        <end position="23"/>
    </location>
</feature>
<dbReference type="Gene3D" id="3.30.70.270">
    <property type="match status" value="1"/>
</dbReference>
<dbReference type="SMART" id="SM00267">
    <property type="entry name" value="GGDEF"/>
    <property type="match status" value="1"/>
</dbReference>
<comment type="caution">
    <text evidence="5">The sequence shown here is derived from an EMBL/GenBank/DDBJ whole genome shotgun (WGS) entry which is preliminary data.</text>
</comment>
<dbReference type="RefSeq" id="WP_179489267.1">
    <property type="nucleotide sequence ID" value="NZ_JACCCW010000001.1"/>
</dbReference>
<gene>
    <name evidence="5" type="ORF">HDF17_001491</name>
</gene>
<feature type="transmembrane region" description="Helical" evidence="3">
    <location>
        <begin position="63"/>
        <end position="82"/>
    </location>
</feature>
<dbReference type="Pfam" id="PF00990">
    <property type="entry name" value="GGDEF"/>
    <property type="match status" value="1"/>
</dbReference>
<dbReference type="PANTHER" id="PTHR45138">
    <property type="entry name" value="REGULATORY COMPONENTS OF SENSORY TRANSDUCTION SYSTEM"/>
    <property type="match status" value="1"/>
</dbReference>
<feature type="transmembrane region" description="Helical" evidence="3">
    <location>
        <begin position="188"/>
        <end position="215"/>
    </location>
</feature>
<evidence type="ECO:0000313" key="5">
    <source>
        <dbReference type="EMBL" id="NYF79204.1"/>
    </source>
</evidence>
<keyword evidence="6" id="KW-1185">Reference proteome</keyword>
<keyword evidence="3" id="KW-0812">Transmembrane</keyword>
<reference evidence="5 6" key="1">
    <citation type="submission" date="2020-07" db="EMBL/GenBank/DDBJ databases">
        <title>Genomic Encyclopedia of Type Strains, Phase IV (KMG-V): Genome sequencing to study the core and pangenomes of soil and plant-associated prokaryotes.</title>
        <authorList>
            <person name="Whitman W."/>
        </authorList>
    </citation>
    <scope>NUCLEOTIDE SEQUENCE [LARGE SCALE GENOMIC DNA]</scope>
    <source>
        <strain evidence="5 6">X4EP2</strain>
    </source>
</reference>
<dbReference type="PROSITE" id="PS50887">
    <property type="entry name" value="GGDEF"/>
    <property type="match status" value="1"/>
</dbReference>
<dbReference type="Proteomes" id="UP000589520">
    <property type="component" value="Unassembled WGS sequence"/>
</dbReference>
<proteinExistence type="predicted"/>
<sequence>MDLHTLHIEHAVLLGLLTVLTVINCRLHEGVRGMYWFPVYNLCAFVGAVLIALRGYIPDFVSIVFGMMLFHVAYLCLYRCLVDFFDGGSIRWPMRIQIVGVCVSFAASLRYGVLHPETHKRLIVYSLVFTLQLVFSAELTFRKAKAHLRVPGILMGIVLAALALNNFIRAVDTGITGAPANYLNGGAMLQWVLLSTSVLQGGIAVAFVWMTAAVLHEDMRRLASTDSLTGLLNRRAIETAAQTETALSLANGVPLAAILVDIDRFKIINDTFGHRFGDLALTQVALCLQENIRTIDLVGRVGGDEFAIVLRNTEWESAMTIAERLRASLASLLVDDGEFQTGIRASVGLARLDASIRDWDELVLRCDRALYSVKESGGNLVATC</sequence>
<accession>A0A7Y9PG01</accession>
<dbReference type="InterPro" id="IPR029787">
    <property type="entry name" value="Nucleotide_cyclase"/>
</dbReference>
<evidence type="ECO:0000259" key="4">
    <source>
        <dbReference type="PROSITE" id="PS50887"/>
    </source>
</evidence>
<keyword evidence="3" id="KW-0472">Membrane</keyword>
<dbReference type="EC" id="2.7.7.65" evidence="1"/>
<dbReference type="SUPFAM" id="SSF55073">
    <property type="entry name" value="Nucleotide cyclase"/>
    <property type="match status" value="1"/>
</dbReference>
<evidence type="ECO:0000256" key="3">
    <source>
        <dbReference type="SAM" id="Phobius"/>
    </source>
</evidence>
<dbReference type="InterPro" id="IPR050469">
    <property type="entry name" value="Diguanylate_Cyclase"/>
</dbReference>
<name>A0A7Y9PG01_9BACT</name>
<dbReference type="InterPro" id="IPR000160">
    <property type="entry name" value="GGDEF_dom"/>
</dbReference>
<feature type="domain" description="GGDEF" evidence="4">
    <location>
        <begin position="253"/>
        <end position="384"/>
    </location>
</feature>
<comment type="catalytic activity">
    <reaction evidence="2">
        <text>2 GTP = 3',3'-c-di-GMP + 2 diphosphate</text>
        <dbReference type="Rhea" id="RHEA:24898"/>
        <dbReference type="ChEBI" id="CHEBI:33019"/>
        <dbReference type="ChEBI" id="CHEBI:37565"/>
        <dbReference type="ChEBI" id="CHEBI:58805"/>
        <dbReference type="EC" id="2.7.7.65"/>
    </reaction>
</comment>
<dbReference type="GO" id="GO:0052621">
    <property type="term" value="F:diguanylate cyclase activity"/>
    <property type="evidence" value="ECO:0007669"/>
    <property type="project" value="UniProtKB-EC"/>
</dbReference>
<feature type="transmembrane region" description="Helical" evidence="3">
    <location>
        <begin position="148"/>
        <end position="168"/>
    </location>
</feature>
<dbReference type="NCBIfam" id="TIGR00254">
    <property type="entry name" value="GGDEF"/>
    <property type="match status" value="1"/>
</dbReference>
<feature type="transmembrane region" description="Helical" evidence="3">
    <location>
        <begin position="123"/>
        <end position="141"/>
    </location>
</feature>
<feature type="transmembrane region" description="Helical" evidence="3">
    <location>
        <begin position="35"/>
        <end position="57"/>
    </location>
</feature>
<evidence type="ECO:0000256" key="1">
    <source>
        <dbReference type="ARBA" id="ARBA00012528"/>
    </source>
</evidence>
<protein>
    <recommendedName>
        <fullName evidence="1">diguanylate cyclase</fullName>
        <ecNumber evidence="1">2.7.7.65</ecNumber>
    </recommendedName>
</protein>
<dbReference type="CDD" id="cd01949">
    <property type="entry name" value="GGDEF"/>
    <property type="match status" value="1"/>
</dbReference>
<dbReference type="FunFam" id="3.30.70.270:FF:000001">
    <property type="entry name" value="Diguanylate cyclase domain protein"/>
    <property type="match status" value="1"/>
</dbReference>
<dbReference type="AlphaFoldDB" id="A0A7Y9PG01"/>
<dbReference type="InterPro" id="IPR043128">
    <property type="entry name" value="Rev_trsase/Diguanyl_cyclase"/>
</dbReference>
<evidence type="ECO:0000256" key="2">
    <source>
        <dbReference type="ARBA" id="ARBA00034247"/>
    </source>
</evidence>
<organism evidence="5 6">
    <name type="scientific">Granulicella arctica</name>
    <dbReference type="NCBI Taxonomy" id="940613"/>
    <lineage>
        <taxon>Bacteria</taxon>
        <taxon>Pseudomonadati</taxon>
        <taxon>Acidobacteriota</taxon>
        <taxon>Terriglobia</taxon>
        <taxon>Terriglobales</taxon>
        <taxon>Acidobacteriaceae</taxon>
        <taxon>Granulicella</taxon>
    </lineage>
</organism>
<dbReference type="PANTHER" id="PTHR45138:SF9">
    <property type="entry name" value="DIGUANYLATE CYCLASE DGCM-RELATED"/>
    <property type="match status" value="1"/>
</dbReference>
<dbReference type="EMBL" id="JACCCW010000001">
    <property type="protein sequence ID" value="NYF79204.1"/>
    <property type="molecule type" value="Genomic_DNA"/>
</dbReference>
<feature type="transmembrane region" description="Helical" evidence="3">
    <location>
        <begin position="94"/>
        <end position="111"/>
    </location>
</feature>